<evidence type="ECO:0000313" key="16">
    <source>
        <dbReference type="Proteomes" id="UP000186141"/>
    </source>
</evidence>
<evidence type="ECO:0000256" key="5">
    <source>
        <dbReference type="ARBA" id="ARBA00022617"/>
    </source>
</evidence>
<evidence type="ECO:0000256" key="13">
    <source>
        <dbReference type="SAM" id="Phobius"/>
    </source>
</evidence>
<dbReference type="Proteomes" id="UP000186141">
    <property type="component" value="Unassembled WGS sequence"/>
</dbReference>
<dbReference type="GO" id="GO:0005886">
    <property type="term" value="C:plasma membrane"/>
    <property type="evidence" value="ECO:0007669"/>
    <property type="project" value="UniProtKB-SubCell"/>
</dbReference>
<keyword evidence="3" id="KW-0813">Transport</keyword>
<sequence length="167" mass="17951">MTATTTAPQGYSATQIALHWAVAVLVAGQYIFKDAISGAWDATRAGETYAFDPLILAHVAGGALILAFVVWRLVLRLTRGVPATPENEPAPLKTLSHIAHWAFYAVLAAMAVTGSLAWFADVTPAAQAHNVLKVVLLALIVLHVLAVPFHRLVLKNNVMRRMIRPAA</sequence>
<reference evidence="15 16" key="1">
    <citation type="submission" date="2017-01" db="EMBL/GenBank/DDBJ databases">
        <authorList>
            <person name="Mah S.A."/>
            <person name="Swanson W.J."/>
            <person name="Moy G.W."/>
            <person name="Vacquier V.D."/>
        </authorList>
    </citation>
    <scope>NUCLEOTIDE SEQUENCE [LARGE SCALE GENOMIC DNA]</scope>
    <source>
        <strain evidence="15 16">DSM 26375</strain>
    </source>
</reference>
<evidence type="ECO:0000256" key="1">
    <source>
        <dbReference type="ARBA" id="ARBA00001970"/>
    </source>
</evidence>
<evidence type="ECO:0000256" key="12">
    <source>
        <dbReference type="ARBA" id="ARBA00037975"/>
    </source>
</evidence>
<evidence type="ECO:0000256" key="7">
    <source>
        <dbReference type="ARBA" id="ARBA00022723"/>
    </source>
</evidence>
<dbReference type="GO" id="GO:0020037">
    <property type="term" value="F:heme binding"/>
    <property type="evidence" value="ECO:0007669"/>
    <property type="project" value="TreeGrafter"/>
</dbReference>
<comment type="similarity">
    <text evidence="12">Belongs to the cytochrome b561 family.</text>
</comment>
<keyword evidence="10" id="KW-0408">Iron</keyword>
<keyword evidence="9 13" id="KW-1133">Transmembrane helix</keyword>
<dbReference type="GO" id="GO:0046872">
    <property type="term" value="F:metal ion binding"/>
    <property type="evidence" value="ECO:0007669"/>
    <property type="project" value="UniProtKB-KW"/>
</dbReference>
<dbReference type="RefSeq" id="WP_076533448.1">
    <property type="nucleotide sequence ID" value="NZ_BMEH01000008.1"/>
</dbReference>
<evidence type="ECO:0000256" key="11">
    <source>
        <dbReference type="ARBA" id="ARBA00023136"/>
    </source>
</evidence>
<dbReference type="InterPro" id="IPR052168">
    <property type="entry name" value="Cytochrome_b561_oxidase"/>
</dbReference>
<comment type="cofactor">
    <cofactor evidence="1">
        <name>heme b</name>
        <dbReference type="ChEBI" id="CHEBI:60344"/>
    </cofactor>
</comment>
<evidence type="ECO:0000256" key="10">
    <source>
        <dbReference type="ARBA" id="ARBA00023004"/>
    </source>
</evidence>
<accession>A0A1N7QA55</accession>
<dbReference type="InterPro" id="IPR011577">
    <property type="entry name" value="Cyt_b561_bac/Ni-Hgenase"/>
</dbReference>
<evidence type="ECO:0000256" key="6">
    <source>
        <dbReference type="ARBA" id="ARBA00022692"/>
    </source>
</evidence>
<keyword evidence="16" id="KW-1185">Reference proteome</keyword>
<dbReference type="OrthoDB" id="8156287at2"/>
<keyword evidence="4" id="KW-1003">Cell membrane</keyword>
<dbReference type="PANTHER" id="PTHR30529:SF1">
    <property type="entry name" value="CYTOCHROME B561 HOMOLOG 2"/>
    <property type="match status" value="1"/>
</dbReference>
<evidence type="ECO:0000256" key="9">
    <source>
        <dbReference type="ARBA" id="ARBA00022989"/>
    </source>
</evidence>
<keyword evidence="11 13" id="KW-0472">Membrane</keyword>
<dbReference type="InterPro" id="IPR016174">
    <property type="entry name" value="Di-haem_cyt_TM"/>
</dbReference>
<evidence type="ECO:0000256" key="4">
    <source>
        <dbReference type="ARBA" id="ARBA00022475"/>
    </source>
</evidence>
<keyword evidence="8" id="KW-0249">Electron transport</keyword>
<gene>
    <name evidence="15" type="ORF">SAMN05421774_10810</name>
</gene>
<feature type="transmembrane region" description="Helical" evidence="13">
    <location>
        <begin position="132"/>
        <end position="154"/>
    </location>
</feature>
<dbReference type="GO" id="GO:0009055">
    <property type="term" value="F:electron transfer activity"/>
    <property type="evidence" value="ECO:0007669"/>
    <property type="project" value="InterPro"/>
</dbReference>
<comment type="subcellular location">
    <subcellularLocation>
        <location evidence="2">Cell membrane</location>
        <topology evidence="2">Multi-pass membrane protein</topology>
    </subcellularLocation>
</comment>
<dbReference type="EMBL" id="FTOT01000008">
    <property type="protein sequence ID" value="SIT19589.1"/>
    <property type="molecule type" value="Genomic_DNA"/>
</dbReference>
<dbReference type="SUPFAM" id="SSF81342">
    <property type="entry name" value="Transmembrane di-heme cytochromes"/>
    <property type="match status" value="1"/>
</dbReference>
<keyword evidence="6 13" id="KW-0812">Transmembrane</keyword>
<feature type="transmembrane region" description="Helical" evidence="13">
    <location>
        <begin position="55"/>
        <end position="75"/>
    </location>
</feature>
<evidence type="ECO:0000256" key="3">
    <source>
        <dbReference type="ARBA" id="ARBA00022448"/>
    </source>
</evidence>
<evidence type="ECO:0000256" key="8">
    <source>
        <dbReference type="ARBA" id="ARBA00022982"/>
    </source>
</evidence>
<dbReference type="STRING" id="1086013.SAMN05421774_10810"/>
<dbReference type="GO" id="GO:0022904">
    <property type="term" value="P:respiratory electron transport chain"/>
    <property type="evidence" value="ECO:0007669"/>
    <property type="project" value="InterPro"/>
</dbReference>
<feature type="domain" description="Cytochrome b561 bacterial/Ni-hydrogenase" evidence="14">
    <location>
        <begin position="11"/>
        <end position="164"/>
    </location>
</feature>
<dbReference type="PANTHER" id="PTHR30529">
    <property type="entry name" value="CYTOCHROME B561"/>
    <property type="match status" value="1"/>
</dbReference>
<keyword evidence="5" id="KW-0349">Heme</keyword>
<keyword evidence="7" id="KW-0479">Metal-binding</keyword>
<protein>
    <submittedName>
        <fullName evidence="15">Cytochrome b561</fullName>
    </submittedName>
</protein>
<dbReference type="Pfam" id="PF01292">
    <property type="entry name" value="Ni_hydr_CYTB"/>
    <property type="match status" value="1"/>
</dbReference>
<dbReference type="AlphaFoldDB" id="A0A1N7QA55"/>
<evidence type="ECO:0000313" key="15">
    <source>
        <dbReference type="EMBL" id="SIT19589.1"/>
    </source>
</evidence>
<organism evidence="15 16">
    <name type="scientific">Gemmobacter megaterium</name>
    <dbReference type="NCBI Taxonomy" id="1086013"/>
    <lineage>
        <taxon>Bacteria</taxon>
        <taxon>Pseudomonadati</taxon>
        <taxon>Pseudomonadota</taxon>
        <taxon>Alphaproteobacteria</taxon>
        <taxon>Rhodobacterales</taxon>
        <taxon>Paracoccaceae</taxon>
        <taxon>Gemmobacter</taxon>
    </lineage>
</organism>
<proteinExistence type="inferred from homology"/>
<evidence type="ECO:0000259" key="14">
    <source>
        <dbReference type="Pfam" id="PF01292"/>
    </source>
</evidence>
<evidence type="ECO:0000256" key="2">
    <source>
        <dbReference type="ARBA" id="ARBA00004651"/>
    </source>
</evidence>
<name>A0A1N7QA55_9RHOB</name>
<feature type="transmembrane region" description="Helical" evidence="13">
    <location>
        <begin position="101"/>
        <end position="120"/>
    </location>
</feature>